<dbReference type="EMBL" id="UOGD01000124">
    <property type="protein sequence ID" value="VAX19019.1"/>
    <property type="molecule type" value="Genomic_DNA"/>
</dbReference>
<organism evidence="1">
    <name type="scientific">hydrothermal vent metagenome</name>
    <dbReference type="NCBI Taxonomy" id="652676"/>
    <lineage>
        <taxon>unclassified sequences</taxon>
        <taxon>metagenomes</taxon>
        <taxon>ecological metagenomes</taxon>
    </lineage>
</organism>
<feature type="non-terminal residue" evidence="1">
    <location>
        <position position="1"/>
    </location>
</feature>
<accession>A0A3B1BM44</accession>
<gene>
    <name evidence="1" type="ORF">MNBD_IGNAVI01-2735</name>
</gene>
<protein>
    <submittedName>
        <fullName evidence="1">Uncharacterized protein</fullName>
    </submittedName>
</protein>
<reference evidence="1" key="1">
    <citation type="submission" date="2018-06" db="EMBL/GenBank/DDBJ databases">
        <authorList>
            <person name="Zhirakovskaya E."/>
        </authorList>
    </citation>
    <scope>NUCLEOTIDE SEQUENCE</scope>
</reference>
<proteinExistence type="predicted"/>
<name>A0A3B1BM44_9ZZZZ</name>
<sequence length="101" mass="11631">LLIGGRNLLEFVDNDFNDIYIPGRTRYVTKIRGSNINNIFTVGTFGEINHFDGVNWKNIEDFEVPNGTIRNLRSVWSSKQKVFIVGREINRAIIIYGTIKK</sequence>
<evidence type="ECO:0000313" key="1">
    <source>
        <dbReference type="EMBL" id="VAX19019.1"/>
    </source>
</evidence>
<dbReference type="AlphaFoldDB" id="A0A3B1BM44"/>